<evidence type="ECO:0000256" key="1">
    <source>
        <dbReference type="SAM" id="Phobius"/>
    </source>
</evidence>
<evidence type="ECO:0000313" key="3">
    <source>
        <dbReference type="Proteomes" id="UP000323664"/>
    </source>
</evidence>
<dbReference type="AlphaFoldDB" id="A0A5M9X0Y7"/>
<keyword evidence="1" id="KW-0472">Membrane</keyword>
<proteinExistence type="predicted"/>
<dbReference type="Proteomes" id="UP000323664">
    <property type="component" value="Unassembled WGS sequence"/>
</dbReference>
<protein>
    <submittedName>
        <fullName evidence="2">Uncharacterized protein</fullName>
    </submittedName>
</protein>
<name>A0A5M9X0Y7_PAEAM</name>
<sequence>MSMQLNRKYITIVFTVAIIAFPIIIGFFMLNKVVDPEEIMITKTEVSPELITIQGGFGDSISKYHGYNISHHDHSLFIQIKGSKFPIRGDKDFNISFTNTYGDIAEIYLVGQDNAKRKIWPQP</sequence>
<dbReference type="OrthoDB" id="2659055at2"/>
<feature type="transmembrane region" description="Helical" evidence="1">
    <location>
        <begin position="9"/>
        <end position="30"/>
    </location>
</feature>
<dbReference type="EMBL" id="RIAS01000025">
    <property type="protein sequence ID" value="KAA8787590.1"/>
    <property type="molecule type" value="Genomic_DNA"/>
</dbReference>
<keyword evidence="1" id="KW-1133">Transmembrane helix</keyword>
<dbReference type="RefSeq" id="WP_123067224.1">
    <property type="nucleotide sequence ID" value="NZ_RIAS01000025.1"/>
</dbReference>
<keyword evidence="1" id="KW-0812">Transmembrane</keyword>
<reference evidence="2 3" key="1">
    <citation type="journal article" date="2019" name="J. Ind. Microbiol. Biotechnol.">
        <title>Paenibacillus amylolyticus 27C64 has a diverse set of carbohydrate-active enzymes and complete pectin deconstruction system.</title>
        <authorList>
            <person name="Keggi C."/>
            <person name="Doran-Peterson J."/>
        </authorList>
    </citation>
    <scope>NUCLEOTIDE SEQUENCE [LARGE SCALE GENOMIC DNA]</scope>
    <source>
        <strain evidence="2 3">27C64</strain>
    </source>
</reference>
<comment type="caution">
    <text evidence="2">The sequence shown here is derived from an EMBL/GenBank/DDBJ whole genome shotgun (WGS) entry which is preliminary data.</text>
</comment>
<evidence type="ECO:0000313" key="2">
    <source>
        <dbReference type="EMBL" id="KAA8787590.1"/>
    </source>
</evidence>
<organism evidence="2 3">
    <name type="scientific">Paenibacillus amylolyticus</name>
    <dbReference type="NCBI Taxonomy" id="1451"/>
    <lineage>
        <taxon>Bacteria</taxon>
        <taxon>Bacillati</taxon>
        <taxon>Bacillota</taxon>
        <taxon>Bacilli</taxon>
        <taxon>Bacillales</taxon>
        <taxon>Paenibacillaceae</taxon>
        <taxon>Paenibacillus</taxon>
    </lineage>
</organism>
<gene>
    <name evidence="2" type="ORF">EC604_27540</name>
</gene>
<accession>A0A5M9X0Y7</accession>